<dbReference type="InterPro" id="IPR012171">
    <property type="entry name" value="Fatty_acid_desaturase"/>
</dbReference>
<keyword evidence="5" id="KW-0560">Oxidoreductase</keyword>
<dbReference type="Pfam" id="PF00173">
    <property type="entry name" value="Cyt-b5"/>
    <property type="match status" value="1"/>
</dbReference>
<evidence type="ECO:0000313" key="13">
    <source>
        <dbReference type="Proteomes" id="UP001642540"/>
    </source>
</evidence>
<reference evidence="12 13" key="1">
    <citation type="submission" date="2024-08" db="EMBL/GenBank/DDBJ databases">
        <authorList>
            <person name="Cucini C."/>
            <person name="Frati F."/>
        </authorList>
    </citation>
    <scope>NUCLEOTIDE SEQUENCE [LARGE SCALE GENOMIC DNA]</scope>
</reference>
<evidence type="ECO:0000256" key="8">
    <source>
        <dbReference type="SAM" id="MobiDB-lite"/>
    </source>
</evidence>
<evidence type="ECO:0000256" key="5">
    <source>
        <dbReference type="ARBA" id="ARBA00023002"/>
    </source>
</evidence>
<organism evidence="12 13">
    <name type="scientific">Orchesella dallaii</name>
    <dbReference type="NCBI Taxonomy" id="48710"/>
    <lineage>
        <taxon>Eukaryota</taxon>
        <taxon>Metazoa</taxon>
        <taxon>Ecdysozoa</taxon>
        <taxon>Arthropoda</taxon>
        <taxon>Hexapoda</taxon>
        <taxon>Collembola</taxon>
        <taxon>Entomobryomorpha</taxon>
        <taxon>Entomobryoidea</taxon>
        <taxon>Orchesellidae</taxon>
        <taxon>Orchesellinae</taxon>
        <taxon>Orchesella</taxon>
    </lineage>
</organism>
<dbReference type="Proteomes" id="UP001642540">
    <property type="component" value="Unassembled WGS sequence"/>
</dbReference>
<dbReference type="CDD" id="cd03506">
    <property type="entry name" value="Delta6-FADS-like"/>
    <property type="match status" value="1"/>
</dbReference>
<evidence type="ECO:0000256" key="2">
    <source>
        <dbReference type="ARBA" id="ARBA00009295"/>
    </source>
</evidence>
<feature type="transmembrane region" description="Helical" evidence="9">
    <location>
        <begin position="269"/>
        <end position="286"/>
    </location>
</feature>
<comment type="similarity">
    <text evidence="2">Belongs to the fatty acid desaturase type 1 family.</text>
</comment>
<sequence length="437" mass="50817">MAPTSQKSELRQKKRTESTSNNNNNNNNNNNSITTPIKKEILSDGWYYDVTDFARRHPGGSIIEYYTKTGEDATLAIQQFHHRSQGRVKAILKSFKRRPAEDADINPDPVMAKRHKALTEDFTKLYLELEREGMFKPSYIHGLYRIVELFGLAYIGYLLLFSESYIVKLIGCVFLGLAQGRSGWVQHEGGHHSLTGIPNLDRMLHAIVFGVGLGLSSTWWRRGHNRHHAMPQRLKHDVDLDTLPLLVYNVQVVSNPKQGKGFIVQNQKYLFLLVDTLIGTLTWQLYLHPKYSLKHGYYLELASVVVHYFLTYQIGFWPWLISTWLMSIYLFGNFALSHSHLPVTSEPTHWVEYGLLHTADVEQSPWCDWWMGYLNYQIEHHLFPTMPQFRHPKVHPRVRALAEKHGIPYYVYSYKEALYKTFKNLEEVADELKHMQG</sequence>
<comment type="subcellular location">
    <subcellularLocation>
        <location evidence="1">Membrane</location>
        <topology evidence="1">Multi-pass membrane protein</topology>
    </subcellularLocation>
</comment>
<evidence type="ECO:0000256" key="3">
    <source>
        <dbReference type="ARBA" id="ARBA00022692"/>
    </source>
</evidence>
<feature type="compositionally biased region" description="Basic and acidic residues" evidence="8">
    <location>
        <begin position="8"/>
        <end position="17"/>
    </location>
</feature>
<keyword evidence="6" id="KW-0443">Lipid metabolism</keyword>
<feature type="transmembrane region" description="Helical" evidence="9">
    <location>
        <begin position="142"/>
        <end position="160"/>
    </location>
</feature>
<name>A0ABP1QRL8_9HEXA</name>
<dbReference type="PANTHER" id="PTHR19353:SF88">
    <property type="entry name" value="DELTA(5) FATTY ACID DESATURASE FAT-4"/>
    <property type="match status" value="1"/>
</dbReference>
<dbReference type="InterPro" id="IPR001199">
    <property type="entry name" value="Cyt_B5-like_heme/steroid-bd"/>
</dbReference>
<proteinExistence type="inferred from homology"/>
<evidence type="ECO:0000256" key="9">
    <source>
        <dbReference type="SAM" id="Phobius"/>
    </source>
</evidence>
<accession>A0ABP1QRL8</accession>
<feature type="compositionally biased region" description="Low complexity" evidence="8">
    <location>
        <begin position="21"/>
        <end position="31"/>
    </location>
</feature>
<keyword evidence="4 9" id="KW-1133">Transmembrane helix</keyword>
<evidence type="ECO:0000259" key="11">
    <source>
        <dbReference type="Pfam" id="PF00487"/>
    </source>
</evidence>
<dbReference type="EMBL" id="CAXLJM020000041">
    <property type="protein sequence ID" value="CAL8109765.1"/>
    <property type="molecule type" value="Genomic_DNA"/>
</dbReference>
<dbReference type="InterPro" id="IPR005804">
    <property type="entry name" value="FA_desaturase_dom"/>
</dbReference>
<evidence type="ECO:0000256" key="6">
    <source>
        <dbReference type="ARBA" id="ARBA00023098"/>
    </source>
</evidence>
<evidence type="ECO:0000256" key="1">
    <source>
        <dbReference type="ARBA" id="ARBA00004141"/>
    </source>
</evidence>
<dbReference type="SUPFAM" id="SSF55856">
    <property type="entry name" value="Cytochrome b5-like heme/steroid binding domain"/>
    <property type="match status" value="1"/>
</dbReference>
<feature type="domain" description="Cytochrome b5 heme-binding" evidence="10">
    <location>
        <begin position="48"/>
        <end position="93"/>
    </location>
</feature>
<feature type="transmembrane region" description="Helical" evidence="9">
    <location>
        <begin position="203"/>
        <end position="220"/>
    </location>
</feature>
<keyword evidence="3 9" id="KW-0812">Transmembrane</keyword>
<feature type="transmembrane region" description="Helical" evidence="9">
    <location>
        <begin position="306"/>
        <end position="331"/>
    </location>
</feature>
<dbReference type="PANTHER" id="PTHR19353">
    <property type="entry name" value="FATTY ACID DESATURASE 2"/>
    <property type="match status" value="1"/>
</dbReference>
<feature type="region of interest" description="Disordered" evidence="8">
    <location>
        <begin position="1"/>
        <end position="36"/>
    </location>
</feature>
<dbReference type="PIRSF" id="PIRSF015921">
    <property type="entry name" value="FA_sphinglp_des"/>
    <property type="match status" value="1"/>
</dbReference>
<dbReference type="InterPro" id="IPR036400">
    <property type="entry name" value="Cyt_B5-like_heme/steroid_sf"/>
</dbReference>
<evidence type="ECO:0008006" key="14">
    <source>
        <dbReference type="Google" id="ProtNLM"/>
    </source>
</evidence>
<evidence type="ECO:0000256" key="7">
    <source>
        <dbReference type="ARBA" id="ARBA00023136"/>
    </source>
</evidence>
<protein>
    <recommendedName>
        <fullName evidence="14">Fatty acid desaturase 2</fullName>
    </recommendedName>
</protein>
<feature type="domain" description="Fatty acid desaturase" evidence="11">
    <location>
        <begin position="169"/>
        <end position="412"/>
    </location>
</feature>
<evidence type="ECO:0000259" key="10">
    <source>
        <dbReference type="Pfam" id="PF00173"/>
    </source>
</evidence>
<gene>
    <name evidence="12" type="ORF">ODALV1_LOCUS13671</name>
</gene>
<comment type="caution">
    <text evidence="12">The sequence shown here is derived from an EMBL/GenBank/DDBJ whole genome shotgun (WGS) entry which is preliminary data.</text>
</comment>
<evidence type="ECO:0000256" key="4">
    <source>
        <dbReference type="ARBA" id="ARBA00022989"/>
    </source>
</evidence>
<evidence type="ECO:0000313" key="12">
    <source>
        <dbReference type="EMBL" id="CAL8109765.1"/>
    </source>
</evidence>
<keyword evidence="7 9" id="KW-0472">Membrane</keyword>
<dbReference type="Gene3D" id="3.10.120.10">
    <property type="entry name" value="Cytochrome b5-like heme/steroid binding domain"/>
    <property type="match status" value="1"/>
</dbReference>
<dbReference type="Pfam" id="PF00487">
    <property type="entry name" value="FA_desaturase"/>
    <property type="match status" value="1"/>
</dbReference>
<keyword evidence="13" id="KW-1185">Reference proteome</keyword>